<comment type="caution">
    <text evidence="1">The sequence shown here is derived from an EMBL/GenBank/DDBJ whole genome shotgun (WGS) entry which is preliminary data.</text>
</comment>
<dbReference type="EMBL" id="AKHW03005470">
    <property type="protein sequence ID" value="KYO26540.1"/>
    <property type="molecule type" value="Genomic_DNA"/>
</dbReference>
<protein>
    <submittedName>
        <fullName evidence="1">Uncharacterized protein</fullName>
    </submittedName>
</protein>
<organism evidence="1 2">
    <name type="scientific">Alligator mississippiensis</name>
    <name type="common">American alligator</name>
    <dbReference type="NCBI Taxonomy" id="8496"/>
    <lineage>
        <taxon>Eukaryota</taxon>
        <taxon>Metazoa</taxon>
        <taxon>Chordata</taxon>
        <taxon>Craniata</taxon>
        <taxon>Vertebrata</taxon>
        <taxon>Euteleostomi</taxon>
        <taxon>Archelosauria</taxon>
        <taxon>Archosauria</taxon>
        <taxon>Crocodylia</taxon>
        <taxon>Alligatoridae</taxon>
        <taxon>Alligatorinae</taxon>
        <taxon>Alligator</taxon>
    </lineage>
</organism>
<sequence>MLLGRYRTSIYDTLEKVQDAEAEWRKMCNRKGWLGEFEESEASVDETDEIDLHGVASSLQFQEAQEKDHKIQRLRTQALGTTTSQAPASDGILQFKKWNKPEEWAAFMEADMEDFGPQGTVQERGTARTEAQVQIGEQLSTSQSRASTEKIEHAVTLSHCIEEETPLASDDD</sequence>
<evidence type="ECO:0000313" key="1">
    <source>
        <dbReference type="EMBL" id="KYO26540.1"/>
    </source>
</evidence>
<keyword evidence="2" id="KW-1185">Reference proteome</keyword>
<name>A0A151MQ67_ALLMI</name>
<evidence type="ECO:0000313" key="2">
    <source>
        <dbReference type="Proteomes" id="UP000050525"/>
    </source>
</evidence>
<dbReference type="AlphaFoldDB" id="A0A151MQ67"/>
<dbReference type="Proteomes" id="UP000050525">
    <property type="component" value="Unassembled WGS sequence"/>
</dbReference>
<gene>
    <name evidence="1" type="ORF">Y1Q_0002166</name>
</gene>
<reference evidence="1 2" key="1">
    <citation type="journal article" date="2012" name="Genome Biol.">
        <title>Sequencing three crocodilian genomes to illuminate the evolution of archosaurs and amniotes.</title>
        <authorList>
            <person name="St John J.A."/>
            <person name="Braun E.L."/>
            <person name="Isberg S.R."/>
            <person name="Miles L.G."/>
            <person name="Chong A.Y."/>
            <person name="Gongora J."/>
            <person name="Dalzell P."/>
            <person name="Moran C."/>
            <person name="Bed'hom B."/>
            <person name="Abzhanov A."/>
            <person name="Burgess S.C."/>
            <person name="Cooksey A.M."/>
            <person name="Castoe T.A."/>
            <person name="Crawford N.G."/>
            <person name="Densmore L.D."/>
            <person name="Drew J.C."/>
            <person name="Edwards S.V."/>
            <person name="Faircloth B.C."/>
            <person name="Fujita M.K."/>
            <person name="Greenwold M.J."/>
            <person name="Hoffmann F.G."/>
            <person name="Howard J.M."/>
            <person name="Iguchi T."/>
            <person name="Janes D.E."/>
            <person name="Khan S.Y."/>
            <person name="Kohno S."/>
            <person name="de Koning A.J."/>
            <person name="Lance S.L."/>
            <person name="McCarthy F.M."/>
            <person name="McCormack J.E."/>
            <person name="Merchant M.E."/>
            <person name="Peterson D.G."/>
            <person name="Pollock D.D."/>
            <person name="Pourmand N."/>
            <person name="Raney B.J."/>
            <person name="Roessler K.A."/>
            <person name="Sanford J.R."/>
            <person name="Sawyer R.H."/>
            <person name="Schmidt C.J."/>
            <person name="Triplett E.W."/>
            <person name="Tuberville T.D."/>
            <person name="Venegas-Anaya M."/>
            <person name="Howard J.T."/>
            <person name="Jarvis E.D."/>
            <person name="Guillette L.J.Jr."/>
            <person name="Glenn T.C."/>
            <person name="Green R.E."/>
            <person name="Ray D.A."/>
        </authorList>
    </citation>
    <scope>NUCLEOTIDE SEQUENCE [LARGE SCALE GENOMIC DNA]</scope>
    <source>
        <strain evidence="1">KSC_2009_1</strain>
    </source>
</reference>
<proteinExistence type="predicted"/>
<accession>A0A151MQ67</accession>